<keyword evidence="3" id="KW-1185">Reference proteome</keyword>
<keyword evidence="1" id="KW-0472">Membrane</keyword>
<sequence>MSIRMKIVFMITLGLSGFIHCGLCSWDITRTITKGSSTSNDTKGPVLSSSYIPAAMQIIAHNTEYMKYVIKPPQSTIPTTTTIRPTPSHKPAVFAPVKPLGPEKYFSKDNTQAHYVEVQQQSSGPNYFDRYNPFLPQEQGRQFDQSVYNEVDTFVGKYFGNIFRLANEMDPENESFPDDETQVLGFSKNFEDSDSNYKYEILRQKKVPPTKAYVTLLSLYDLLNKEAKRMMLNKFVVSFATYSLFYYHYCCLYFYRDILKRSSTIWCSTLHLRPAISYDASLI</sequence>
<proteinExistence type="predicted"/>
<comment type="caution">
    <text evidence="2">The sequence shown here is derived from an EMBL/GenBank/DDBJ whole genome shotgun (WGS) entry which is preliminary data.</text>
</comment>
<protein>
    <submittedName>
        <fullName evidence="2">Uncharacterized protein</fullName>
    </submittedName>
</protein>
<dbReference type="EMBL" id="JBDJPC010000005">
    <property type="protein sequence ID" value="KAL1501284.1"/>
    <property type="molecule type" value="Genomic_DNA"/>
</dbReference>
<name>A0ABD1EU87_HYPHA</name>
<gene>
    <name evidence="2" type="ORF">ABEB36_006634</name>
</gene>
<evidence type="ECO:0000256" key="1">
    <source>
        <dbReference type="SAM" id="Phobius"/>
    </source>
</evidence>
<organism evidence="2 3">
    <name type="scientific">Hypothenemus hampei</name>
    <name type="common">Coffee berry borer</name>
    <dbReference type="NCBI Taxonomy" id="57062"/>
    <lineage>
        <taxon>Eukaryota</taxon>
        <taxon>Metazoa</taxon>
        <taxon>Ecdysozoa</taxon>
        <taxon>Arthropoda</taxon>
        <taxon>Hexapoda</taxon>
        <taxon>Insecta</taxon>
        <taxon>Pterygota</taxon>
        <taxon>Neoptera</taxon>
        <taxon>Endopterygota</taxon>
        <taxon>Coleoptera</taxon>
        <taxon>Polyphaga</taxon>
        <taxon>Cucujiformia</taxon>
        <taxon>Curculionidae</taxon>
        <taxon>Scolytinae</taxon>
        <taxon>Hypothenemus</taxon>
    </lineage>
</organism>
<accession>A0ABD1EU87</accession>
<keyword evidence="1" id="KW-1133">Transmembrane helix</keyword>
<evidence type="ECO:0000313" key="2">
    <source>
        <dbReference type="EMBL" id="KAL1501284.1"/>
    </source>
</evidence>
<reference evidence="2 3" key="1">
    <citation type="submission" date="2024-05" db="EMBL/GenBank/DDBJ databases">
        <title>Genetic variation in Jamaican populations of the coffee berry borer (Hypothenemus hampei).</title>
        <authorList>
            <person name="Errbii M."/>
            <person name="Myrie A."/>
        </authorList>
    </citation>
    <scope>NUCLEOTIDE SEQUENCE [LARGE SCALE GENOMIC DNA]</scope>
    <source>
        <strain evidence="2">JA-Hopewell-2020-01-JO</strain>
        <tissue evidence="2">Whole body</tissue>
    </source>
</reference>
<dbReference type="AlphaFoldDB" id="A0ABD1EU87"/>
<dbReference type="Proteomes" id="UP001566132">
    <property type="component" value="Unassembled WGS sequence"/>
</dbReference>
<feature type="transmembrane region" description="Helical" evidence="1">
    <location>
        <begin position="235"/>
        <end position="255"/>
    </location>
</feature>
<keyword evidence="1" id="KW-0812">Transmembrane</keyword>
<evidence type="ECO:0000313" key="3">
    <source>
        <dbReference type="Proteomes" id="UP001566132"/>
    </source>
</evidence>